<evidence type="ECO:0000313" key="3">
    <source>
        <dbReference type="EMBL" id="MDO6422084.1"/>
    </source>
</evidence>
<sequence length="647" mass="71395">MNNIERFESLEQKLNVSINSELEKICNQAPISLPKATDTISQHYITKLKGRYDIERSKKDTDNAIELLYIAYNTTPQSNGSIRVKISEIMSALIKAQQKSEVTMSKALRIADYIQKQISDFFPDWLDIKEDNEAAEIKDFVTKDMRELATIIRDKATEVQNDLLGISSNYETIIDETKSASNSSEEALSTKLKDKAAIEKEINEANARREQLESLVDDLQERVAKFEKMARDYESRAETAEERAFVMSIVQAGAQIVSAALPAVAMAAGGPGSFLAASTMSSINQTGNVPAATGDSTSSSTTDNASNEAQLRSQISEIEARKKAADTKKNEILLKISDLEQQKAALIEADKSTKQPATSADDAEDSEKPESDDEAQATTATATATDKTVSSNPEIKAIEARIASARKELELATDNADQIGAALAGLNQSLNQLSETMGKMSQTQQDQASSLREMQMKMLDKVEEYENEKRNQTAELIKIKALLKGNRSEEETIQLAIKSLNLSLSALKRAKEIIQEIAFFFKSFADFMSQISTEASQQVESIDKTAEKTTLRRNRLAQVITTADHFFVNQTAEWHAVTAVSDKFCQNFADGWTKLNRLNGTYITGDELSAYLIEASAKLEQIADERQQASDAKVAYINQARSELAAS</sequence>
<dbReference type="RefSeq" id="WP_303491901.1">
    <property type="nucleotide sequence ID" value="NZ_JAUOPB010000004.1"/>
</dbReference>
<evidence type="ECO:0000256" key="2">
    <source>
        <dbReference type="SAM" id="MobiDB-lite"/>
    </source>
</evidence>
<feature type="compositionally biased region" description="Acidic residues" evidence="2">
    <location>
        <begin position="361"/>
        <end position="375"/>
    </location>
</feature>
<gene>
    <name evidence="3" type="ORF">Q4521_06340</name>
</gene>
<protein>
    <submittedName>
        <fullName evidence="3">Tyrosyl-tRNA deacylase</fullName>
    </submittedName>
</protein>
<feature type="compositionally biased region" description="Low complexity" evidence="2">
    <location>
        <begin position="291"/>
        <end position="309"/>
    </location>
</feature>
<feature type="region of interest" description="Disordered" evidence="2">
    <location>
        <begin position="287"/>
        <end position="310"/>
    </location>
</feature>
<evidence type="ECO:0000256" key="1">
    <source>
        <dbReference type="SAM" id="Coils"/>
    </source>
</evidence>
<feature type="coiled-coil region" evidence="1">
    <location>
        <begin position="448"/>
        <end position="482"/>
    </location>
</feature>
<proteinExistence type="predicted"/>
<reference evidence="3" key="1">
    <citation type="submission" date="2023-07" db="EMBL/GenBank/DDBJ databases">
        <title>Genome content predicts the carbon catabolic preferences of heterotrophic bacteria.</title>
        <authorList>
            <person name="Gralka M."/>
        </authorList>
    </citation>
    <scope>NUCLEOTIDE SEQUENCE</scope>
    <source>
        <strain evidence="3">I3M17_2</strain>
    </source>
</reference>
<keyword evidence="1" id="KW-0175">Coiled coil</keyword>
<comment type="caution">
    <text evidence="3">The sequence shown here is derived from an EMBL/GenBank/DDBJ whole genome shotgun (WGS) entry which is preliminary data.</text>
</comment>
<dbReference type="EMBL" id="JAUOPB010000004">
    <property type="protein sequence ID" value="MDO6422084.1"/>
    <property type="molecule type" value="Genomic_DNA"/>
</dbReference>
<name>A0AAW7X3F9_9GAMM</name>
<feature type="region of interest" description="Disordered" evidence="2">
    <location>
        <begin position="348"/>
        <end position="392"/>
    </location>
</feature>
<dbReference type="Proteomes" id="UP001169760">
    <property type="component" value="Unassembled WGS sequence"/>
</dbReference>
<feature type="coiled-coil region" evidence="1">
    <location>
        <begin position="188"/>
        <end position="243"/>
    </location>
</feature>
<dbReference type="AlphaFoldDB" id="A0AAW7X3F9"/>
<feature type="compositionally biased region" description="Low complexity" evidence="2">
    <location>
        <begin position="376"/>
        <end position="385"/>
    </location>
</feature>
<organism evidence="3 4">
    <name type="scientific">Saccharophagus degradans</name>
    <dbReference type="NCBI Taxonomy" id="86304"/>
    <lineage>
        <taxon>Bacteria</taxon>
        <taxon>Pseudomonadati</taxon>
        <taxon>Pseudomonadota</taxon>
        <taxon>Gammaproteobacteria</taxon>
        <taxon>Cellvibrionales</taxon>
        <taxon>Cellvibrionaceae</taxon>
        <taxon>Saccharophagus</taxon>
    </lineage>
</organism>
<accession>A0AAW7X3F9</accession>
<evidence type="ECO:0000313" key="4">
    <source>
        <dbReference type="Proteomes" id="UP001169760"/>
    </source>
</evidence>